<keyword evidence="3" id="KW-1185">Reference proteome</keyword>
<proteinExistence type="predicted"/>
<dbReference type="EMBL" id="VFQC01000001">
    <property type="protein sequence ID" value="TQN30918.1"/>
    <property type="molecule type" value="Genomic_DNA"/>
</dbReference>
<gene>
    <name evidence="2" type="ORF">FHX37_0806</name>
</gene>
<protein>
    <submittedName>
        <fullName evidence="2">Uncharacterized protein</fullName>
    </submittedName>
</protein>
<name>A0A543NGD9_9ACTN</name>
<organism evidence="2 3">
    <name type="scientific">Haloactinospora alba</name>
    <dbReference type="NCBI Taxonomy" id="405555"/>
    <lineage>
        <taxon>Bacteria</taxon>
        <taxon>Bacillati</taxon>
        <taxon>Actinomycetota</taxon>
        <taxon>Actinomycetes</taxon>
        <taxon>Streptosporangiales</taxon>
        <taxon>Nocardiopsidaceae</taxon>
        <taxon>Haloactinospora</taxon>
    </lineage>
</organism>
<feature type="region of interest" description="Disordered" evidence="1">
    <location>
        <begin position="22"/>
        <end position="61"/>
    </location>
</feature>
<evidence type="ECO:0000313" key="3">
    <source>
        <dbReference type="Proteomes" id="UP000317422"/>
    </source>
</evidence>
<sequence>MHILIALVCLVSRLIRPARGVHARPMTADRDVPVPSRTARTSHAAHAQERTPRQSVLPPGEDPEALHLEVAMVRPYYRALERQRAWHQERDRADRVDRDRLGVAVLHDIARHTRREGVAA</sequence>
<dbReference type="Proteomes" id="UP000317422">
    <property type="component" value="Unassembled WGS sequence"/>
</dbReference>
<accession>A0A543NGD9</accession>
<evidence type="ECO:0000313" key="2">
    <source>
        <dbReference type="EMBL" id="TQN30918.1"/>
    </source>
</evidence>
<evidence type="ECO:0000256" key="1">
    <source>
        <dbReference type="SAM" id="MobiDB-lite"/>
    </source>
</evidence>
<comment type="caution">
    <text evidence="2">The sequence shown here is derived from an EMBL/GenBank/DDBJ whole genome shotgun (WGS) entry which is preliminary data.</text>
</comment>
<dbReference type="AlphaFoldDB" id="A0A543NGD9"/>
<reference evidence="2 3" key="1">
    <citation type="submission" date="2019-06" db="EMBL/GenBank/DDBJ databases">
        <title>Sequencing the genomes of 1000 actinobacteria strains.</title>
        <authorList>
            <person name="Klenk H.-P."/>
        </authorList>
    </citation>
    <scope>NUCLEOTIDE SEQUENCE [LARGE SCALE GENOMIC DNA]</scope>
    <source>
        <strain evidence="2 3">DSM 45015</strain>
    </source>
</reference>